<keyword evidence="1" id="KW-1133">Transmembrane helix</keyword>
<evidence type="ECO:0000313" key="3">
    <source>
        <dbReference type="Proteomes" id="UP000054995"/>
    </source>
</evidence>
<proteinExistence type="predicted"/>
<sequence>MLITAVWISWLFNLLSIPMCNLSTLSDTITNGKRSGSYERVDNRRVCLSLWYFPSLFVIGIEILRLRYFPNKFFIFYNMQIYVFHHPYAIGYAMPPSIRCQNMELFLSYWLSLSSGFIRRTSRKFHWLPGCH</sequence>
<feature type="transmembrane region" description="Helical" evidence="1">
    <location>
        <begin position="6"/>
        <end position="25"/>
    </location>
</feature>
<dbReference type="Proteomes" id="UP000054995">
    <property type="component" value="Unassembled WGS sequence"/>
</dbReference>
<evidence type="ECO:0000313" key="2">
    <source>
        <dbReference type="EMBL" id="KRY80473.1"/>
    </source>
</evidence>
<dbReference type="AlphaFoldDB" id="A0A0V1F2W6"/>
<dbReference type="EMBL" id="JYDT01000482">
    <property type="protein sequence ID" value="KRY80473.1"/>
    <property type="molecule type" value="Genomic_DNA"/>
</dbReference>
<accession>A0A0V1F2W6</accession>
<keyword evidence="1" id="KW-0812">Transmembrane</keyword>
<feature type="transmembrane region" description="Helical" evidence="1">
    <location>
        <begin position="46"/>
        <end position="68"/>
    </location>
</feature>
<comment type="caution">
    <text evidence="2">The sequence shown here is derived from an EMBL/GenBank/DDBJ whole genome shotgun (WGS) entry which is preliminary data.</text>
</comment>
<evidence type="ECO:0000256" key="1">
    <source>
        <dbReference type="SAM" id="Phobius"/>
    </source>
</evidence>
<organism evidence="2 3">
    <name type="scientific">Trichinella pseudospiralis</name>
    <name type="common">Parasitic roundworm</name>
    <dbReference type="NCBI Taxonomy" id="6337"/>
    <lineage>
        <taxon>Eukaryota</taxon>
        <taxon>Metazoa</taxon>
        <taxon>Ecdysozoa</taxon>
        <taxon>Nematoda</taxon>
        <taxon>Enoplea</taxon>
        <taxon>Dorylaimia</taxon>
        <taxon>Trichinellida</taxon>
        <taxon>Trichinellidae</taxon>
        <taxon>Trichinella</taxon>
    </lineage>
</organism>
<reference evidence="2 3" key="1">
    <citation type="submission" date="2015-01" db="EMBL/GenBank/DDBJ databases">
        <title>Evolution of Trichinella species and genotypes.</title>
        <authorList>
            <person name="Korhonen P.K."/>
            <person name="Edoardo P."/>
            <person name="Giuseppe L.R."/>
            <person name="Gasser R.B."/>
        </authorList>
    </citation>
    <scope>NUCLEOTIDE SEQUENCE [LARGE SCALE GENOMIC DNA]</scope>
    <source>
        <strain evidence="2">ISS470</strain>
    </source>
</reference>
<name>A0A0V1F2W6_TRIPS</name>
<keyword evidence="3" id="KW-1185">Reference proteome</keyword>
<keyword evidence="1" id="KW-0472">Membrane</keyword>
<protein>
    <submittedName>
        <fullName evidence="2">Uncharacterized protein</fullName>
    </submittedName>
</protein>
<gene>
    <name evidence="2" type="ORF">T4D_7094</name>
</gene>